<organism evidence="2 3">
    <name type="scientific">Pectobacterium fontis</name>
    <dbReference type="NCBI Taxonomy" id="2558042"/>
    <lineage>
        <taxon>Bacteria</taxon>
        <taxon>Pseudomonadati</taxon>
        <taxon>Pseudomonadota</taxon>
        <taxon>Gammaproteobacteria</taxon>
        <taxon>Enterobacterales</taxon>
        <taxon>Pectobacteriaceae</taxon>
        <taxon>Pectobacterium</taxon>
    </lineage>
</organism>
<name>A0A7V8IG66_9GAMM</name>
<dbReference type="InterPro" id="IPR054335">
    <property type="entry name" value="DuOB_dom"/>
</dbReference>
<dbReference type="Pfam" id="PF22557">
    <property type="entry name" value="DuOB"/>
    <property type="match status" value="1"/>
</dbReference>
<accession>A0A7V8IG66</accession>
<dbReference type="OrthoDB" id="128352at2"/>
<comment type="caution">
    <text evidence="2">The sequence shown here is derived from an EMBL/GenBank/DDBJ whole genome shotgun (WGS) entry which is preliminary data.</text>
</comment>
<feature type="domain" description="Dual OB-containing" evidence="1">
    <location>
        <begin position="5"/>
        <end position="222"/>
    </location>
</feature>
<dbReference type="EMBL" id="JSXC01000053">
    <property type="protein sequence ID" value="KHN49659.1"/>
    <property type="molecule type" value="Genomic_DNA"/>
</dbReference>
<evidence type="ECO:0000313" key="3">
    <source>
        <dbReference type="Proteomes" id="UP000053038"/>
    </source>
</evidence>
<gene>
    <name evidence="2" type="ORF">OI69_17380</name>
</gene>
<proteinExistence type="predicted"/>
<sequence>MPSKVFVVLAKSIKHKKFCVAGKIYSKGSIGEWVRPINPLVDSDALTFNNIEYSSKKQPELLHITSFSYLKNVPHQIQRENYSIDPSFYWGEVGVFDKKNINELLDYPTTLWANGYSSYHGENDRFLISSVTTPIQSLFFVYVSNLKIRVKKEGIDFGNDLKRFRAFFSYNNIDYAFIITDPKVYSEYGQLKEDTYDVGGCYVTLSTAPHNDGYCYKFLTAIIK</sequence>
<dbReference type="RefSeq" id="WP_039353392.1">
    <property type="nucleotide sequence ID" value="NZ_JSXC01000053.1"/>
</dbReference>
<reference evidence="2 3" key="1">
    <citation type="submission" date="2014-10" db="EMBL/GenBank/DDBJ databases">
        <title>Genome sequence of Pectobacterium carotovorum M022.</title>
        <authorList>
            <person name="Chan K.-G."/>
            <person name="Tan W.-S."/>
        </authorList>
    </citation>
    <scope>NUCLEOTIDE SEQUENCE [LARGE SCALE GENOMIC DNA]</scope>
    <source>
        <strain evidence="2 3">M022</strain>
    </source>
</reference>
<dbReference type="AlphaFoldDB" id="A0A7V8IG66"/>
<evidence type="ECO:0000259" key="1">
    <source>
        <dbReference type="Pfam" id="PF22557"/>
    </source>
</evidence>
<dbReference type="Proteomes" id="UP000053038">
    <property type="component" value="Unassembled WGS sequence"/>
</dbReference>
<protein>
    <recommendedName>
        <fullName evidence="1">Dual OB-containing domain-containing protein</fullName>
    </recommendedName>
</protein>
<keyword evidence="3" id="KW-1185">Reference proteome</keyword>
<evidence type="ECO:0000313" key="2">
    <source>
        <dbReference type="EMBL" id="KHN49659.1"/>
    </source>
</evidence>